<dbReference type="InterPro" id="IPR045058">
    <property type="entry name" value="GIMA/IAN/Toc"/>
</dbReference>
<sequence length="350" mass="37053">SFISYIANICTVISIYTLFYIIFLKIVLVGKTGVGKSATGNTILGQRVFMSTPNASTATAKCQMDTCQFDGQILAVVDTPGLFDTNKTEEEVKIEISRAIPFAAPGPHVFLVVIQANRFTEEEQNTIRQIQNVFGRDAARYTMALFTCGDNLEHDGVAIETLIKNPALSDFIRQCHGGYHVFNNRSRDPAQVRELLEKINTRVQNNGGSCYTNEMFEKAERAFKKVEPDLRIVLKENMTPKEARYKAERKNMFNRDSKVAVLIGSALGLGVGVGAGIGIPAVFTAAAAGATVGLVGGPVGAAVGATVGIVGASVGAVTGGLLGSSVGAGVGAGVHLIPAAKIKNKACVLQ</sequence>
<feature type="transmembrane region" description="Helical" evidence="4">
    <location>
        <begin position="6"/>
        <end position="28"/>
    </location>
</feature>
<evidence type="ECO:0000256" key="3">
    <source>
        <dbReference type="ARBA" id="ARBA00023134"/>
    </source>
</evidence>
<dbReference type="SUPFAM" id="SSF52540">
    <property type="entry name" value="P-loop containing nucleoside triphosphate hydrolases"/>
    <property type="match status" value="1"/>
</dbReference>
<organism evidence="6 7">
    <name type="scientific">Haplochromis burtoni</name>
    <name type="common">Burton's mouthbrooder</name>
    <name type="synonym">Chromis burtoni</name>
    <dbReference type="NCBI Taxonomy" id="8153"/>
    <lineage>
        <taxon>Eukaryota</taxon>
        <taxon>Metazoa</taxon>
        <taxon>Chordata</taxon>
        <taxon>Craniata</taxon>
        <taxon>Vertebrata</taxon>
        <taxon>Euteleostomi</taxon>
        <taxon>Actinopterygii</taxon>
        <taxon>Neopterygii</taxon>
        <taxon>Teleostei</taxon>
        <taxon>Neoteleostei</taxon>
        <taxon>Acanthomorphata</taxon>
        <taxon>Ovalentaria</taxon>
        <taxon>Cichlomorphae</taxon>
        <taxon>Cichliformes</taxon>
        <taxon>Cichlidae</taxon>
        <taxon>African cichlids</taxon>
        <taxon>Pseudocrenilabrinae</taxon>
        <taxon>Haplochromini</taxon>
        <taxon>Haplochromis</taxon>
    </lineage>
</organism>
<dbReference type="GO" id="GO:0005525">
    <property type="term" value="F:GTP binding"/>
    <property type="evidence" value="ECO:0007669"/>
    <property type="project" value="UniProtKB-KW"/>
</dbReference>
<evidence type="ECO:0000259" key="5">
    <source>
        <dbReference type="PROSITE" id="PS51720"/>
    </source>
</evidence>
<reference evidence="6" key="1">
    <citation type="submission" date="2025-08" db="UniProtKB">
        <authorList>
            <consortium name="Ensembl"/>
        </authorList>
    </citation>
    <scope>IDENTIFICATION</scope>
</reference>
<keyword evidence="3" id="KW-0342">GTP-binding</keyword>
<keyword evidence="4" id="KW-0812">Transmembrane</keyword>
<accession>A0A3Q2VED4</accession>
<comment type="similarity">
    <text evidence="1">Belongs to the TRAFAC class TrmE-Era-EngA-EngB-Septin-like GTPase superfamily. AIG1/Toc34/Toc159-like paraseptin GTPase family. IAN subfamily.</text>
</comment>
<dbReference type="Ensembl" id="ENSHBUT00000031474.1">
    <property type="protein sequence ID" value="ENSHBUP00000009912.1"/>
    <property type="gene ID" value="ENSHBUG00000011434.1"/>
</dbReference>
<dbReference type="AlphaFoldDB" id="A0A3Q2VED4"/>
<evidence type="ECO:0000256" key="1">
    <source>
        <dbReference type="ARBA" id="ARBA00008535"/>
    </source>
</evidence>
<dbReference type="STRING" id="8153.ENSHBUP00000009912"/>
<dbReference type="PROSITE" id="PS51720">
    <property type="entry name" value="G_AIG1"/>
    <property type="match status" value="1"/>
</dbReference>
<evidence type="ECO:0000256" key="4">
    <source>
        <dbReference type="SAM" id="Phobius"/>
    </source>
</evidence>
<feature type="transmembrane region" description="Helical" evidence="4">
    <location>
        <begin position="259"/>
        <end position="287"/>
    </location>
</feature>
<keyword evidence="4" id="KW-1133">Transmembrane helix</keyword>
<keyword evidence="2" id="KW-0547">Nucleotide-binding</keyword>
<dbReference type="PANTHER" id="PTHR10903">
    <property type="entry name" value="GTPASE, IMAP FAMILY MEMBER-RELATED"/>
    <property type="match status" value="1"/>
</dbReference>
<dbReference type="GeneTree" id="ENSGT01120000271858"/>
<dbReference type="Proteomes" id="UP000264840">
    <property type="component" value="Unplaced"/>
</dbReference>
<dbReference type="Pfam" id="PF04548">
    <property type="entry name" value="AIG1"/>
    <property type="match status" value="1"/>
</dbReference>
<dbReference type="FunFam" id="3.40.50.300:FF:000366">
    <property type="entry name" value="GTPase, IMAP family member 2"/>
    <property type="match status" value="1"/>
</dbReference>
<name>A0A3Q2VED4_HAPBU</name>
<evidence type="ECO:0000256" key="2">
    <source>
        <dbReference type="ARBA" id="ARBA00022741"/>
    </source>
</evidence>
<reference evidence="6" key="2">
    <citation type="submission" date="2025-09" db="UniProtKB">
        <authorList>
            <consortium name="Ensembl"/>
        </authorList>
    </citation>
    <scope>IDENTIFICATION</scope>
</reference>
<dbReference type="InterPro" id="IPR027417">
    <property type="entry name" value="P-loop_NTPase"/>
</dbReference>
<keyword evidence="4" id="KW-0472">Membrane</keyword>
<feature type="domain" description="AIG1-type G" evidence="5">
    <location>
        <begin position="21"/>
        <end position="220"/>
    </location>
</feature>
<proteinExistence type="inferred from homology"/>
<dbReference type="InterPro" id="IPR006703">
    <property type="entry name" value="G_AIG1"/>
</dbReference>
<dbReference type="PANTHER" id="PTHR10903:SF112">
    <property type="entry name" value="SI:CH211-113E8.5"/>
    <property type="match status" value="1"/>
</dbReference>
<dbReference type="Gene3D" id="3.40.50.300">
    <property type="entry name" value="P-loop containing nucleotide triphosphate hydrolases"/>
    <property type="match status" value="1"/>
</dbReference>
<protein>
    <recommendedName>
        <fullName evidence="5">AIG1-type G domain-containing protein</fullName>
    </recommendedName>
</protein>
<dbReference type="CDD" id="cd01852">
    <property type="entry name" value="AIG1"/>
    <property type="match status" value="1"/>
</dbReference>
<evidence type="ECO:0000313" key="6">
    <source>
        <dbReference type="Ensembl" id="ENSHBUP00000009912.1"/>
    </source>
</evidence>
<evidence type="ECO:0000313" key="7">
    <source>
        <dbReference type="Proteomes" id="UP000264840"/>
    </source>
</evidence>
<keyword evidence="7" id="KW-1185">Reference proteome</keyword>